<dbReference type="AlphaFoldDB" id="A0A5A7VIZ2"/>
<dbReference type="PANTHER" id="PTHR33067">
    <property type="entry name" value="RNA-DIRECTED DNA POLYMERASE-RELATED"/>
    <property type="match status" value="1"/>
</dbReference>
<evidence type="ECO:0000313" key="2">
    <source>
        <dbReference type="Proteomes" id="UP000321393"/>
    </source>
</evidence>
<dbReference type="OrthoDB" id="10661346at2759"/>
<organism evidence="1 2">
    <name type="scientific">Cucumis melo var. makuwa</name>
    <name type="common">Oriental melon</name>
    <dbReference type="NCBI Taxonomy" id="1194695"/>
    <lineage>
        <taxon>Eukaryota</taxon>
        <taxon>Viridiplantae</taxon>
        <taxon>Streptophyta</taxon>
        <taxon>Embryophyta</taxon>
        <taxon>Tracheophyta</taxon>
        <taxon>Spermatophyta</taxon>
        <taxon>Magnoliopsida</taxon>
        <taxon>eudicotyledons</taxon>
        <taxon>Gunneridae</taxon>
        <taxon>Pentapetalae</taxon>
        <taxon>rosids</taxon>
        <taxon>fabids</taxon>
        <taxon>Cucurbitales</taxon>
        <taxon>Cucurbitaceae</taxon>
        <taxon>Benincaseae</taxon>
        <taxon>Cucumis</taxon>
    </lineage>
</organism>
<evidence type="ECO:0000313" key="1">
    <source>
        <dbReference type="EMBL" id="KAA0065429.1"/>
    </source>
</evidence>
<name>A0A5A7VIZ2_CUCMM</name>
<comment type="caution">
    <text evidence="1">The sequence shown here is derived from an EMBL/GenBank/DDBJ whole genome shotgun (WGS) entry which is preliminary data.</text>
</comment>
<dbReference type="EMBL" id="SSTE01001516">
    <property type="protein sequence ID" value="KAA0065429.1"/>
    <property type="molecule type" value="Genomic_DNA"/>
</dbReference>
<proteinExistence type="predicted"/>
<dbReference type="PANTHER" id="PTHR33067:SF15">
    <property type="entry name" value="RNA-DIRECTED DNA POLYMERASE"/>
    <property type="match status" value="1"/>
</dbReference>
<reference evidence="1 2" key="1">
    <citation type="submission" date="2019-08" db="EMBL/GenBank/DDBJ databases">
        <title>Draft genome sequences of two oriental melons (Cucumis melo L. var makuwa).</title>
        <authorList>
            <person name="Kwon S.-Y."/>
        </authorList>
    </citation>
    <scope>NUCLEOTIDE SEQUENCE [LARGE SCALE GENOMIC DNA]</scope>
    <source>
        <strain evidence="2">cv. SW 3</strain>
        <tissue evidence="1">Leaf</tissue>
    </source>
</reference>
<dbReference type="Gene3D" id="2.40.70.10">
    <property type="entry name" value="Acid Proteases"/>
    <property type="match status" value="1"/>
</dbReference>
<dbReference type="InterPro" id="IPR021109">
    <property type="entry name" value="Peptidase_aspartic_dom_sf"/>
</dbReference>
<gene>
    <name evidence="1" type="ORF">E6C27_scaffold17G001070</name>
</gene>
<accession>A0A5A7VIZ2</accession>
<dbReference type="Proteomes" id="UP000321393">
    <property type="component" value="Unassembled WGS sequence"/>
</dbReference>
<protein>
    <submittedName>
        <fullName evidence="1">Retrovirus-related Pol polyprotein from transposon 17.6</fullName>
    </submittedName>
</protein>
<sequence length="513" mass="58515">MRRGMRLEKGYCEKKYLSKSYRVELELLRVDFGILEESVEGNHEARRGSRKKELGLSVVVIQRVKVRKAEDDECEGIESGKGSPKVARVLSDGAFIASSRDKIQNEYLGGTSPIWLGSNGEDPHKYLRDFSCACDLLRPHGGEVPKVVSCGVCGMLGHHNDQCPKIKEVKVMRGFKRNDSQSNIYNSGWKDHSNLRLSQSRKEFKNDEELLEFFKKVEVNLPLLTATKSIPRSFISPLGVVEDALVKVGHLMFTEFYINEMNKEFARTSPTILLGRPFLKTAKAIINVDKGLLSVEFDGNVMSFNIFDHVDNEFAKEKPTDDDLSIFLNFVTSINDEHALVDNVTTHEQHALGNNFTSSNEHDLGRDIKDDDEQILKSIDIDNDHDINTHIKNFEKENDLKNDSCEENEIELKVLPFHLKYVFLGEKNTYVVVSIHPFEHTISILRKGQNTRFNDKGAFNPTLKEVVKKEVLKLKDIGIIYLVLHNTWLNPIHVVTKKIRMTIVKNSQDQMIE</sequence>